<evidence type="ECO:0000313" key="3">
    <source>
        <dbReference type="EMBL" id="CAB4854462.1"/>
    </source>
</evidence>
<evidence type="ECO:0000259" key="2">
    <source>
        <dbReference type="PROSITE" id="PS51127"/>
    </source>
</evidence>
<evidence type="ECO:0000256" key="1">
    <source>
        <dbReference type="ARBA" id="ARBA00010116"/>
    </source>
</evidence>
<dbReference type="Gene3D" id="2.60.40.10">
    <property type="entry name" value="Immunoglobulins"/>
    <property type="match status" value="2"/>
</dbReference>
<dbReference type="InterPro" id="IPR013783">
    <property type="entry name" value="Ig-like_fold"/>
</dbReference>
<dbReference type="InterPro" id="IPR003344">
    <property type="entry name" value="Big_1_dom"/>
</dbReference>
<dbReference type="EMBL" id="CAFBLC010000018">
    <property type="protein sequence ID" value="CAB4854462.1"/>
    <property type="molecule type" value="Genomic_DNA"/>
</dbReference>
<dbReference type="InterPro" id="IPR008964">
    <property type="entry name" value="Invasin/intimin_cell_adhesion"/>
</dbReference>
<dbReference type="SUPFAM" id="SSF49373">
    <property type="entry name" value="Invasin/intimin cell-adhesion fragments"/>
    <property type="match status" value="2"/>
</dbReference>
<name>A0A6J7C8K2_9ZZZZ</name>
<sequence>MSTKTTFKRVALVAVAALGFGVLSSVAPASAGVAASFSLSTSSITVVGGSTTDTPSALIRIKVTGDTAGVTNVGSLSAGETITAKVTAVPTGVTAKTLVGHGGAFATGSANDLSMVEVKGQTSGTITAWGHTAAGDGTGGAAATSVDTVTATTAAPFDGAIGSENTSYFGQVAGAVAPGTPTETVTSKVRYYYVAIMPKLGKTVLDQGVYTISFTLTDLAGNLVSTQTLKIDFVTSKVDSGSKLTLTKGGTYTVGAALSSVSASASSDVYTYATLTNRDGGVIRSKVGAAESLTTTMRLAAATSDTFTVTSADNGTSGQDFGNTTDINLTTNDGVFGVNWNVANAPGAAGTYTLTAKHGSAVATATYLVYAASGSYTSTGSVVATGQIGSTPSYTVPLTTKSAVVTVKVLSGTDAVQDYPVTFTTTWTSCAAGDATPVDGVDGSTVVKTNSSGKASITVTCTAPSDGTSASVAWVAGGTAGTSQVTTWAKSKPYAVSVDPAGPMTVALKAVTKATFTVTDAFGAPVAGEVVNLAVAGSNNTVASPLLIPSATTDANGQVSYTLTDALAIAAGTDAISATTTTVVVSKTLTVTYAATAPAAASMKVYYDASEATWTTLVPATTIYRTGTIGYTLAQGKNIAKTLVPSSITSTDDVIGFNAYTETAALAAASGVKVTVSVSDGGWILSSAGLPVKSRDFYTSSTGYTGLINVTATTPGTKTLTFTSGTVTSTAAIAFTNAYLLSGSTADASVARTIKLTAGSTNATAAANANALPSFTVNVTDGLGNAVAGATLNIVATGVGRLATGGKTAQWTTDSSGSYTFELTSTTAGAASVTVTGTNSAQYEDLVGYISTTAQANTALVAGNISATGTVTFAEGTNAAEANAQAATDAAAEATDAANAATDAANAAAEAADAATAAAQDAADAVAALSAQVATLISGLKAQLTALTNLVIKIQKKVKA</sequence>
<reference evidence="3" key="1">
    <citation type="submission" date="2020-05" db="EMBL/GenBank/DDBJ databases">
        <authorList>
            <person name="Chiriac C."/>
            <person name="Salcher M."/>
            <person name="Ghai R."/>
            <person name="Kavagutti S V."/>
        </authorList>
    </citation>
    <scope>NUCLEOTIDE SEQUENCE</scope>
</reference>
<dbReference type="PROSITE" id="PS51127">
    <property type="entry name" value="BIG1"/>
    <property type="match status" value="1"/>
</dbReference>
<organism evidence="3">
    <name type="scientific">freshwater metagenome</name>
    <dbReference type="NCBI Taxonomy" id="449393"/>
    <lineage>
        <taxon>unclassified sequences</taxon>
        <taxon>metagenomes</taxon>
        <taxon>ecological metagenomes</taxon>
    </lineage>
</organism>
<feature type="domain" description="Big-1" evidence="2">
    <location>
        <begin position="755"/>
        <end position="850"/>
    </location>
</feature>
<dbReference type="AlphaFoldDB" id="A0A6J7C8K2"/>
<accession>A0A6J7C8K2</accession>
<proteinExistence type="inferred from homology"/>
<dbReference type="SMART" id="SM00634">
    <property type="entry name" value="BID_1"/>
    <property type="match status" value="2"/>
</dbReference>
<comment type="similarity">
    <text evidence="1">Belongs to the intimin/invasin family.</text>
</comment>
<gene>
    <name evidence="3" type="ORF">UFOPK3288_00686</name>
</gene>
<protein>
    <submittedName>
        <fullName evidence="3">Unannotated protein</fullName>
    </submittedName>
</protein>